<dbReference type="EMBL" id="CM027680">
    <property type="protein sequence ID" value="KAG0550598.1"/>
    <property type="molecule type" value="Genomic_DNA"/>
</dbReference>
<evidence type="ECO:0000313" key="1">
    <source>
        <dbReference type="EMBL" id="KAG0550598.1"/>
    </source>
</evidence>
<gene>
    <name evidence="1" type="ORF">BDA96_01G351700</name>
</gene>
<dbReference type="Proteomes" id="UP000807115">
    <property type="component" value="Chromosome 1"/>
</dbReference>
<proteinExistence type="predicted"/>
<accession>A0A921S218</accession>
<dbReference type="AlphaFoldDB" id="A0A921S218"/>
<protein>
    <submittedName>
        <fullName evidence="1">Uncharacterized protein</fullName>
    </submittedName>
</protein>
<name>A0A921S218_SORBI</name>
<evidence type="ECO:0000313" key="2">
    <source>
        <dbReference type="Proteomes" id="UP000807115"/>
    </source>
</evidence>
<organism evidence="1 2">
    <name type="scientific">Sorghum bicolor</name>
    <name type="common">Sorghum</name>
    <name type="synonym">Sorghum vulgare</name>
    <dbReference type="NCBI Taxonomy" id="4558"/>
    <lineage>
        <taxon>Eukaryota</taxon>
        <taxon>Viridiplantae</taxon>
        <taxon>Streptophyta</taxon>
        <taxon>Embryophyta</taxon>
        <taxon>Tracheophyta</taxon>
        <taxon>Spermatophyta</taxon>
        <taxon>Magnoliopsida</taxon>
        <taxon>Liliopsida</taxon>
        <taxon>Poales</taxon>
        <taxon>Poaceae</taxon>
        <taxon>PACMAD clade</taxon>
        <taxon>Panicoideae</taxon>
        <taxon>Andropogonodae</taxon>
        <taxon>Andropogoneae</taxon>
        <taxon>Sorghinae</taxon>
        <taxon>Sorghum</taxon>
    </lineage>
</organism>
<sequence>MSRKNVQEQSHFVLYILEARKIQSVWKCAQSVATAVGELLLTRTCHAAAFAMTG</sequence>
<reference evidence="1" key="2">
    <citation type="submission" date="2020-10" db="EMBL/GenBank/DDBJ databases">
        <authorList>
            <person name="Cooper E.A."/>
            <person name="Brenton Z.W."/>
            <person name="Flinn B.S."/>
            <person name="Jenkins J."/>
            <person name="Shu S."/>
            <person name="Flowers D."/>
            <person name="Luo F."/>
            <person name="Wang Y."/>
            <person name="Xia P."/>
            <person name="Barry K."/>
            <person name="Daum C."/>
            <person name="Lipzen A."/>
            <person name="Yoshinaga Y."/>
            <person name="Schmutz J."/>
            <person name="Saski C."/>
            <person name="Vermerris W."/>
            <person name="Kresovich S."/>
        </authorList>
    </citation>
    <scope>NUCLEOTIDE SEQUENCE</scope>
</reference>
<comment type="caution">
    <text evidence="1">The sequence shown here is derived from an EMBL/GenBank/DDBJ whole genome shotgun (WGS) entry which is preliminary data.</text>
</comment>
<reference evidence="1" key="1">
    <citation type="journal article" date="2019" name="BMC Genomics">
        <title>A new reference genome for Sorghum bicolor reveals high levels of sequence similarity between sweet and grain genotypes: implications for the genetics of sugar metabolism.</title>
        <authorList>
            <person name="Cooper E.A."/>
            <person name="Brenton Z.W."/>
            <person name="Flinn B.S."/>
            <person name="Jenkins J."/>
            <person name="Shu S."/>
            <person name="Flowers D."/>
            <person name="Luo F."/>
            <person name="Wang Y."/>
            <person name="Xia P."/>
            <person name="Barry K."/>
            <person name="Daum C."/>
            <person name="Lipzen A."/>
            <person name="Yoshinaga Y."/>
            <person name="Schmutz J."/>
            <person name="Saski C."/>
            <person name="Vermerris W."/>
            <person name="Kresovich S."/>
        </authorList>
    </citation>
    <scope>NUCLEOTIDE SEQUENCE</scope>
</reference>